<protein>
    <submittedName>
        <fullName evidence="2">Periplasmic binding protein</fullName>
    </submittedName>
</protein>
<dbReference type="Gene3D" id="3.40.50.1980">
    <property type="entry name" value="Nitrogenase molybdenum iron protein domain"/>
    <property type="match status" value="2"/>
</dbReference>
<dbReference type="PANTHER" id="PTHR30535:SF34">
    <property type="entry name" value="MOLYBDATE-BINDING PROTEIN MOLA"/>
    <property type="match status" value="1"/>
</dbReference>
<evidence type="ECO:0000313" key="3">
    <source>
        <dbReference type="Proteomes" id="UP000057043"/>
    </source>
</evidence>
<proteinExistence type="predicted"/>
<dbReference type="InterPro" id="IPR002491">
    <property type="entry name" value="ABC_transptr_periplasmic_BD"/>
</dbReference>
<dbReference type="AlphaFoldDB" id="A0A101FSN1"/>
<accession>A0A101FSN1</accession>
<dbReference type="PANTHER" id="PTHR30535">
    <property type="entry name" value="VITAMIN B12-BINDING PROTEIN"/>
    <property type="match status" value="1"/>
</dbReference>
<name>A0A101FSN1_9EURY</name>
<reference evidence="2 3" key="1">
    <citation type="journal article" date="2015" name="MBio">
        <title>Genome-Resolved Metagenomic Analysis Reveals Roles for Candidate Phyla and Other Microbial Community Members in Biogeochemical Transformations in Oil Reservoirs.</title>
        <authorList>
            <person name="Hu P."/>
            <person name="Tom L."/>
            <person name="Singh A."/>
            <person name="Thomas B.C."/>
            <person name="Baker B.J."/>
            <person name="Piceno Y.M."/>
            <person name="Andersen G.L."/>
            <person name="Banfield J.F."/>
        </authorList>
    </citation>
    <scope>NUCLEOTIDE SEQUENCE [LARGE SCALE GENOMIC DNA]</scope>
    <source>
        <strain evidence="2">57_489</strain>
    </source>
</reference>
<dbReference type="EMBL" id="LGFT01000061">
    <property type="protein sequence ID" value="KUK43604.1"/>
    <property type="molecule type" value="Genomic_DNA"/>
</dbReference>
<dbReference type="PROSITE" id="PS50983">
    <property type="entry name" value="FE_B12_PBP"/>
    <property type="match status" value="1"/>
</dbReference>
<dbReference type="PATRIC" id="fig|301375.7.peg.178"/>
<dbReference type="InterPro" id="IPR050902">
    <property type="entry name" value="ABC_Transporter_SBP"/>
</dbReference>
<evidence type="ECO:0000313" key="2">
    <source>
        <dbReference type="EMBL" id="KUK43604.1"/>
    </source>
</evidence>
<dbReference type="Proteomes" id="UP000057043">
    <property type="component" value="Unassembled WGS sequence"/>
</dbReference>
<organism evidence="2 3">
    <name type="scientific">Methanothrix harundinacea</name>
    <dbReference type="NCBI Taxonomy" id="301375"/>
    <lineage>
        <taxon>Archaea</taxon>
        <taxon>Methanobacteriati</taxon>
        <taxon>Methanobacteriota</taxon>
        <taxon>Stenosarchaea group</taxon>
        <taxon>Methanomicrobia</taxon>
        <taxon>Methanotrichales</taxon>
        <taxon>Methanotrichaceae</taxon>
        <taxon>Methanothrix</taxon>
    </lineage>
</organism>
<sequence length="395" mass="44836">MDYLILRRWFFAVACIFLVLNLGCADEYRTVVDSRGVAVQVPLEIARVVTISDGLVEGVMTSLGIEDKLVGLGTDCLPKLWVWEYPTVEGKNYTLEGMNTVNYLNPWIRDLPLVASYGMPPNYEMLVSLDPEVVIIRGGDCTFWTDEDSMQQAINTIDSLGIPLIVTYGPNTYDEPNMSIISEEIRIIGQVFGREVDAIELADYLESEVEFVRERTEDISDDEKPRVLLFGLSPRSRDGGGAGDIEGTDTIESFFLEEIVNAKNAFQEPAYFKLVSAEHVLALDPDVIVLPTDWGYHPSRELYEAPYYQNLQELTAVKNRRVMALPWLPCNCDKRLEYPIEVMVMAKAAYPERFEDVDLAEWLLEFYQNVFNVDQETAEGLRTAQLMGWTLEEES</sequence>
<evidence type="ECO:0000259" key="1">
    <source>
        <dbReference type="PROSITE" id="PS50983"/>
    </source>
</evidence>
<dbReference type="Pfam" id="PF01497">
    <property type="entry name" value="Peripla_BP_2"/>
    <property type="match status" value="1"/>
</dbReference>
<dbReference type="SUPFAM" id="SSF53807">
    <property type="entry name" value="Helical backbone' metal receptor"/>
    <property type="match status" value="1"/>
</dbReference>
<comment type="caution">
    <text evidence="2">The sequence shown here is derived from an EMBL/GenBank/DDBJ whole genome shotgun (WGS) entry which is preliminary data.</text>
</comment>
<feature type="domain" description="Fe/B12 periplasmic-binding" evidence="1">
    <location>
        <begin position="47"/>
        <end position="353"/>
    </location>
</feature>
<gene>
    <name evidence="2" type="ORF">XD72_2019</name>
</gene>